<keyword evidence="2" id="KW-1185">Reference proteome</keyword>
<dbReference type="AlphaFoldDB" id="A0A9D3VUU2"/>
<accession>A0A9D3VUU2</accession>
<evidence type="ECO:0000313" key="1">
    <source>
        <dbReference type="EMBL" id="KAH1097915.1"/>
    </source>
</evidence>
<gene>
    <name evidence="1" type="ORF">J1N35_014836</name>
</gene>
<proteinExistence type="predicted"/>
<name>A0A9D3VUU2_9ROSI</name>
<comment type="caution">
    <text evidence="1">The sequence shown here is derived from an EMBL/GenBank/DDBJ whole genome shotgun (WGS) entry which is preliminary data.</text>
</comment>
<evidence type="ECO:0000313" key="2">
    <source>
        <dbReference type="Proteomes" id="UP000828251"/>
    </source>
</evidence>
<organism evidence="1 2">
    <name type="scientific">Gossypium stocksii</name>
    <dbReference type="NCBI Taxonomy" id="47602"/>
    <lineage>
        <taxon>Eukaryota</taxon>
        <taxon>Viridiplantae</taxon>
        <taxon>Streptophyta</taxon>
        <taxon>Embryophyta</taxon>
        <taxon>Tracheophyta</taxon>
        <taxon>Spermatophyta</taxon>
        <taxon>Magnoliopsida</taxon>
        <taxon>eudicotyledons</taxon>
        <taxon>Gunneridae</taxon>
        <taxon>Pentapetalae</taxon>
        <taxon>rosids</taxon>
        <taxon>malvids</taxon>
        <taxon>Malvales</taxon>
        <taxon>Malvaceae</taxon>
        <taxon>Malvoideae</taxon>
        <taxon>Gossypium</taxon>
    </lineage>
</organism>
<dbReference type="Proteomes" id="UP000828251">
    <property type="component" value="Unassembled WGS sequence"/>
</dbReference>
<sequence length="115" mass="13136">MYSVINNKALLQSPKGETLLIETDISSSHTTIPRTIQWHKINLPARWKLEGAIDLVTPTPSRNTLLNEISQQQDGTVEFIFNRPLRKHLKHFFDIGSTSIAFRRLNLAKESNPKT</sequence>
<protein>
    <submittedName>
        <fullName evidence="1">Uncharacterized protein</fullName>
    </submittedName>
</protein>
<dbReference type="OrthoDB" id="1429427at2759"/>
<dbReference type="EMBL" id="JAIQCV010000005">
    <property type="protein sequence ID" value="KAH1097915.1"/>
    <property type="molecule type" value="Genomic_DNA"/>
</dbReference>
<reference evidence="1 2" key="1">
    <citation type="journal article" date="2021" name="Plant Biotechnol. J.">
        <title>Multi-omics assisted identification of the key and species-specific regulatory components of drought-tolerant mechanisms in Gossypium stocksii.</title>
        <authorList>
            <person name="Yu D."/>
            <person name="Ke L."/>
            <person name="Zhang D."/>
            <person name="Wu Y."/>
            <person name="Sun Y."/>
            <person name="Mei J."/>
            <person name="Sun J."/>
            <person name="Sun Y."/>
        </authorList>
    </citation>
    <scope>NUCLEOTIDE SEQUENCE [LARGE SCALE GENOMIC DNA]</scope>
    <source>
        <strain evidence="2">cv. E1</strain>
        <tissue evidence="1">Leaf</tissue>
    </source>
</reference>